<comment type="caution">
    <text evidence="1">The sequence shown here is derived from an EMBL/GenBank/DDBJ whole genome shotgun (WGS) entry which is preliminary data.</text>
</comment>
<protein>
    <submittedName>
        <fullName evidence="1">Uncharacterized protein</fullName>
    </submittedName>
</protein>
<dbReference type="AlphaFoldDB" id="A0AAP0GAF3"/>
<gene>
    <name evidence="1" type="ORF">KSP39_PZI007156</name>
</gene>
<proteinExistence type="predicted"/>
<dbReference type="Proteomes" id="UP001418222">
    <property type="component" value="Unassembled WGS sequence"/>
</dbReference>
<accession>A0AAP0GAF3</accession>
<name>A0AAP0GAF3_9ASPA</name>
<evidence type="ECO:0000313" key="2">
    <source>
        <dbReference type="Proteomes" id="UP001418222"/>
    </source>
</evidence>
<keyword evidence="2" id="KW-1185">Reference proteome</keyword>
<organism evidence="1 2">
    <name type="scientific">Platanthera zijinensis</name>
    <dbReference type="NCBI Taxonomy" id="2320716"/>
    <lineage>
        <taxon>Eukaryota</taxon>
        <taxon>Viridiplantae</taxon>
        <taxon>Streptophyta</taxon>
        <taxon>Embryophyta</taxon>
        <taxon>Tracheophyta</taxon>
        <taxon>Spermatophyta</taxon>
        <taxon>Magnoliopsida</taxon>
        <taxon>Liliopsida</taxon>
        <taxon>Asparagales</taxon>
        <taxon>Orchidaceae</taxon>
        <taxon>Orchidoideae</taxon>
        <taxon>Orchideae</taxon>
        <taxon>Orchidinae</taxon>
        <taxon>Platanthera</taxon>
    </lineage>
</organism>
<sequence length="111" mass="12306">MAGCVQDLLGKISVRPPRLCALLIVAKCSYGRPPLSSLKGFFSSLFKLAGDFQIAHLNARHILLSFDKEQDFPKPLVLGEHFAESLDHEMVGNIASRANLCGYRGKFFCCY</sequence>
<dbReference type="EMBL" id="JBBWWQ010000005">
    <property type="protein sequence ID" value="KAK8947419.1"/>
    <property type="molecule type" value="Genomic_DNA"/>
</dbReference>
<reference evidence="1 2" key="1">
    <citation type="journal article" date="2022" name="Nat. Plants">
        <title>Genomes of leafy and leafless Platanthera orchids illuminate the evolution of mycoheterotrophy.</title>
        <authorList>
            <person name="Li M.H."/>
            <person name="Liu K.W."/>
            <person name="Li Z."/>
            <person name="Lu H.C."/>
            <person name="Ye Q.L."/>
            <person name="Zhang D."/>
            <person name="Wang J.Y."/>
            <person name="Li Y.F."/>
            <person name="Zhong Z.M."/>
            <person name="Liu X."/>
            <person name="Yu X."/>
            <person name="Liu D.K."/>
            <person name="Tu X.D."/>
            <person name="Liu B."/>
            <person name="Hao Y."/>
            <person name="Liao X.Y."/>
            <person name="Jiang Y.T."/>
            <person name="Sun W.H."/>
            <person name="Chen J."/>
            <person name="Chen Y.Q."/>
            <person name="Ai Y."/>
            <person name="Zhai J.W."/>
            <person name="Wu S.S."/>
            <person name="Zhou Z."/>
            <person name="Hsiao Y.Y."/>
            <person name="Wu W.L."/>
            <person name="Chen Y.Y."/>
            <person name="Lin Y.F."/>
            <person name="Hsu J.L."/>
            <person name="Li C.Y."/>
            <person name="Wang Z.W."/>
            <person name="Zhao X."/>
            <person name="Zhong W.Y."/>
            <person name="Ma X.K."/>
            <person name="Ma L."/>
            <person name="Huang J."/>
            <person name="Chen G.Z."/>
            <person name="Huang M.Z."/>
            <person name="Huang L."/>
            <person name="Peng D.H."/>
            <person name="Luo Y.B."/>
            <person name="Zou S.Q."/>
            <person name="Chen S.P."/>
            <person name="Lan S."/>
            <person name="Tsai W.C."/>
            <person name="Van de Peer Y."/>
            <person name="Liu Z.J."/>
        </authorList>
    </citation>
    <scope>NUCLEOTIDE SEQUENCE [LARGE SCALE GENOMIC DNA]</scope>
    <source>
        <strain evidence="1">Lor287</strain>
    </source>
</reference>
<evidence type="ECO:0000313" key="1">
    <source>
        <dbReference type="EMBL" id="KAK8947419.1"/>
    </source>
</evidence>